<reference evidence="2 3" key="1">
    <citation type="journal article" date="2015" name="Biotechnol. Biofuels">
        <title>Enhanced degradation of softwood versus hardwood by the white-rot fungus Pycnoporus coccineus.</title>
        <authorList>
            <person name="Couturier M."/>
            <person name="Navarro D."/>
            <person name="Chevret D."/>
            <person name="Henrissat B."/>
            <person name="Piumi F."/>
            <person name="Ruiz-Duenas F.J."/>
            <person name="Martinez A.T."/>
            <person name="Grigoriev I.V."/>
            <person name="Riley R."/>
            <person name="Lipzen A."/>
            <person name="Berrin J.G."/>
            <person name="Master E.R."/>
            <person name="Rosso M.N."/>
        </authorList>
    </citation>
    <scope>NUCLEOTIDE SEQUENCE [LARGE SCALE GENOMIC DNA]</scope>
    <source>
        <strain evidence="2 3">BRFM310</strain>
    </source>
</reference>
<evidence type="ECO:0000313" key="3">
    <source>
        <dbReference type="Proteomes" id="UP000193067"/>
    </source>
</evidence>
<feature type="compositionally biased region" description="Basic residues" evidence="1">
    <location>
        <begin position="34"/>
        <end position="43"/>
    </location>
</feature>
<proteinExistence type="predicted"/>
<keyword evidence="3" id="KW-1185">Reference proteome</keyword>
<evidence type="ECO:0000256" key="1">
    <source>
        <dbReference type="SAM" id="MobiDB-lite"/>
    </source>
</evidence>
<protein>
    <submittedName>
        <fullName evidence="2">Uncharacterized protein</fullName>
    </submittedName>
</protein>
<dbReference type="AlphaFoldDB" id="A0A1Y2IS83"/>
<feature type="region of interest" description="Disordered" evidence="1">
    <location>
        <begin position="1"/>
        <end position="72"/>
    </location>
</feature>
<organism evidence="2 3">
    <name type="scientific">Trametes coccinea (strain BRFM310)</name>
    <name type="common">Pycnoporus coccineus</name>
    <dbReference type="NCBI Taxonomy" id="1353009"/>
    <lineage>
        <taxon>Eukaryota</taxon>
        <taxon>Fungi</taxon>
        <taxon>Dikarya</taxon>
        <taxon>Basidiomycota</taxon>
        <taxon>Agaricomycotina</taxon>
        <taxon>Agaricomycetes</taxon>
        <taxon>Polyporales</taxon>
        <taxon>Polyporaceae</taxon>
        <taxon>Trametes</taxon>
    </lineage>
</organism>
<dbReference type="OrthoDB" id="2733370at2759"/>
<feature type="compositionally biased region" description="Low complexity" evidence="1">
    <location>
        <begin position="60"/>
        <end position="72"/>
    </location>
</feature>
<dbReference type="EMBL" id="KZ084100">
    <property type="protein sequence ID" value="OSD03474.1"/>
    <property type="molecule type" value="Genomic_DNA"/>
</dbReference>
<sequence length="72" mass="7828">MYNETLRRSPHSGHEGPAAKTTVPSLKHECAAPKSHRSQRKPSRSPALCDGLKVLDPLKSSKPASESSSRCF</sequence>
<name>A0A1Y2IS83_TRAC3</name>
<gene>
    <name evidence="2" type="ORF">PYCCODRAFT_1434375</name>
</gene>
<dbReference type="Proteomes" id="UP000193067">
    <property type="component" value="Unassembled WGS sequence"/>
</dbReference>
<accession>A0A1Y2IS83</accession>
<evidence type="ECO:0000313" key="2">
    <source>
        <dbReference type="EMBL" id="OSD03474.1"/>
    </source>
</evidence>